<gene>
    <name evidence="1" type="ORF">CLIB1444_03S07800</name>
</gene>
<sequence length="527" mass="58227">MISLTSPNFNSGNFPLPPNSNGSQPLTINSNLNSGSNSGPSSSYENQSMINLPSNSSNNSHSSNGNQQFILKITNLPKDLTTRESTLIFSLVIDDILKIELKNESEPTIFAFFKNFNSCLTTFKLLNNKYLFNDSPIIVEFEDYEDLLAKQMGNSSINSNSAPNSANPGNNGGNSGSGRSKFLFNDPFNNELDLNMNNLNLNPVNLNNFNWQDSQPQTPLNNLNFDWNQNNSNNRRTSSAFFQNSFSNNLLNNSFLNSNYPLNLGNQPLNQNQSLNQGVAQPVQNQQNPVQNQQNQPNQVQNQIPNQQVANQVQNQGPNQVQNQPQNQVANQSQNQVQNQPQPSQPQPSQQPQSQTSNGSLNGSVPQSNSNVTSPVQQVSNNMVRKDIPDLTLLARVPPPANPADQNPPCNTLYVGNLPPDATEQELRNLFSPQKGFRRLSFRTKTTNSTNSTHGPMCFVEFEDVAHATKALADLYGRILPRSSNSSGKGGIRLSFSKNPLGVRGPQRRSSSNQVNNGFNYNYHTNK</sequence>
<dbReference type="EMBL" id="CALSDN010000003">
    <property type="protein sequence ID" value="CAH6720253.1"/>
    <property type="molecule type" value="Genomic_DNA"/>
</dbReference>
<reference evidence="1" key="1">
    <citation type="submission" date="2022-06" db="EMBL/GenBank/DDBJ databases">
        <authorList>
            <person name="Legras J.-L."/>
            <person name="Devillers H."/>
            <person name="Grondin C."/>
        </authorList>
    </citation>
    <scope>NUCLEOTIDE SEQUENCE</scope>
    <source>
        <strain evidence="1">CLIB 1444</strain>
    </source>
</reference>
<comment type="caution">
    <text evidence="1">The sequence shown here is derived from an EMBL/GenBank/DDBJ whole genome shotgun (WGS) entry which is preliminary data.</text>
</comment>
<name>A0ACA9Y5J6_9ASCO</name>
<organism evidence="1 2">
    <name type="scientific">[Candida] jaroonii</name>
    <dbReference type="NCBI Taxonomy" id="467808"/>
    <lineage>
        <taxon>Eukaryota</taxon>
        <taxon>Fungi</taxon>
        <taxon>Dikarya</taxon>
        <taxon>Ascomycota</taxon>
        <taxon>Saccharomycotina</taxon>
        <taxon>Pichiomycetes</taxon>
        <taxon>Debaryomycetaceae</taxon>
        <taxon>Yamadazyma</taxon>
    </lineage>
</organism>
<protein>
    <submittedName>
        <fullName evidence="1">Protein Whi3p</fullName>
    </submittedName>
</protein>
<evidence type="ECO:0000313" key="1">
    <source>
        <dbReference type="EMBL" id="CAH6720253.1"/>
    </source>
</evidence>
<proteinExistence type="predicted"/>
<accession>A0ACA9Y5J6</accession>
<evidence type="ECO:0000313" key="2">
    <source>
        <dbReference type="Proteomes" id="UP001152531"/>
    </source>
</evidence>
<dbReference type="Proteomes" id="UP001152531">
    <property type="component" value="Unassembled WGS sequence"/>
</dbReference>
<keyword evidence="2" id="KW-1185">Reference proteome</keyword>